<evidence type="ECO:0000313" key="2">
    <source>
        <dbReference type="EMBL" id="SPQ27550.1"/>
    </source>
</evidence>
<dbReference type="EMBL" id="OUUZ01000019">
    <property type="protein sequence ID" value="SPQ27550.1"/>
    <property type="molecule type" value="Genomic_DNA"/>
</dbReference>
<reference evidence="2 3" key="1">
    <citation type="submission" date="2018-04" db="EMBL/GenBank/DDBJ databases">
        <authorList>
            <person name="Huttner S."/>
            <person name="Dainat J."/>
        </authorList>
    </citation>
    <scope>NUCLEOTIDE SEQUENCE [LARGE SCALE GENOMIC DNA]</scope>
</reference>
<feature type="compositionally biased region" description="Basic and acidic residues" evidence="1">
    <location>
        <begin position="173"/>
        <end position="185"/>
    </location>
</feature>
<feature type="non-terminal residue" evidence="2">
    <location>
        <position position="1"/>
    </location>
</feature>
<dbReference type="AlphaFoldDB" id="A0A446BYL0"/>
<dbReference type="Proteomes" id="UP000289323">
    <property type="component" value="Unassembled WGS sequence"/>
</dbReference>
<protein>
    <submittedName>
        <fullName evidence="2">3f635e44-638d-4cdb-bab9-d73eb0c3528b</fullName>
    </submittedName>
</protein>
<feature type="region of interest" description="Disordered" evidence="1">
    <location>
        <begin position="173"/>
        <end position="242"/>
    </location>
</feature>
<proteinExistence type="predicted"/>
<name>A0A446BYL0_9PEZI</name>
<evidence type="ECO:0000313" key="3">
    <source>
        <dbReference type="Proteomes" id="UP000289323"/>
    </source>
</evidence>
<feature type="compositionally biased region" description="Basic and acidic residues" evidence="1">
    <location>
        <begin position="227"/>
        <end position="242"/>
    </location>
</feature>
<sequence>TVPNRRGDSNSDHDRRALESGLLDGEVGNILSPVELGAVKLCAHSFIVPVNQHPLELGCHCARNTGRQEDESSLERVQSVYPGTLRSERRLQGHSQGVGYGRENHKMEVVLIGEHGQASERVGNVVLRSRRLDGLVHHVAVTGNGRKEAAVEEALHPSTAVPDELALCLREEQDQHHRVGRRQDGQEPEDPPPAYSLGQDPADDRTEAGCGVRKENDRAGEGSPLRNRGDIRDDAVCRPEGA</sequence>
<feature type="compositionally biased region" description="Basic and acidic residues" evidence="1">
    <location>
        <begin position="202"/>
        <end position="220"/>
    </location>
</feature>
<evidence type="ECO:0000256" key="1">
    <source>
        <dbReference type="SAM" id="MobiDB-lite"/>
    </source>
</evidence>
<organism evidence="2 3">
    <name type="scientific">Thermothielavioides terrestris</name>
    <dbReference type="NCBI Taxonomy" id="2587410"/>
    <lineage>
        <taxon>Eukaryota</taxon>
        <taxon>Fungi</taxon>
        <taxon>Dikarya</taxon>
        <taxon>Ascomycota</taxon>
        <taxon>Pezizomycotina</taxon>
        <taxon>Sordariomycetes</taxon>
        <taxon>Sordariomycetidae</taxon>
        <taxon>Sordariales</taxon>
        <taxon>Chaetomiaceae</taxon>
        <taxon>Thermothielavioides</taxon>
    </lineage>
</organism>
<gene>
    <name evidence="2" type="ORF">TT172_LOCUS9968</name>
</gene>
<accession>A0A446BYL0</accession>